<keyword evidence="2" id="KW-1185">Reference proteome</keyword>
<dbReference type="RefSeq" id="WP_253241251.1">
    <property type="nucleotide sequence ID" value="NZ_JAMYJR010000035.1"/>
</dbReference>
<proteinExistence type="predicted"/>
<comment type="caution">
    <text evidence="1">The sequence shown here is derived from an EMBL/GenBank/DDBJ whole genome shotgun (WGS) entry which is preliminary data.</text>
</comment>
<reference evidence="1 2" key="1">
    <citation type="submission" date="2022-06" db="EMBL/GenBank/DDBJ databases">
        <title>New Species of the Genus Actinoplanes, ActinopZanes ferrugineus.</title>
        <authorList>
            <person name="Ding P."/>
        </authorList>
    </citation>
    <scope>NUCLEOTIDE SEQUENCE [LARGE SCALE GENOMIC DNA]</scope>
    <source>
        <strain evidence="1 2">TRM88003</strain>
    </source>
</reference>
<dbReference type="EMBL" id="JAMYJR010000035">
    <property type="protein sequence ID" value="MCO8275186.1"/>
    <property type="molecule type" value="Genomic_DNA"/>
</dbReference>
<evidence type="ECO:0000313" key="2">
    <source>
        <dbReference type="Proteomes" id="UP001523369"/>
    </source>
</evidence>
<evidence type="ECO:0000313" key="1">
    <source>
        <dbReference type="EMBL" id="MCO8275186.1"/>
    </source>
</evidence>
<name>A0ABT1DZZ7_9ACTN</name>
<dbReference type="Proteomes" id="UP001523369">
    <property type="component" value="Unassembled WGS sequence"/>
</dbReference>
<protein>
    <submittedName>
        <fullName evidence="1">Uncharacterized protein</fullName>
    </submittedName>
</protein>
<sequence>MNNILKRTEAGRVIARENWAKGFGEGIGDTVTQIVSHAVETALNEGLKLGRRDGLRVLLRERYGDLDDLDDLARRLADQNYKDNMVRIIASPTLEELRGGPEVQQAVPRSG</sequence>
<organism evidence="1 2">
    <name type="scientific">Paractinoplanes aksuensis</name>
    <dbReference type="NCBI Taxonomy" id="2939490"/>
    <lineage>
        <taxon>Bacteria</taxon>
        <taxon>Bacillati</taxon>
        <taxon>Actinomycetota</taxon>
        <taxon>Actinomycetes</taxon>
        <taxon>Micromonosporales</taxon>
        <taxon>Micromonosporaceae</taxon>
        <taxon>Paractinoplanes</taxon>
    </lineage>
</organism>
<gene>
    <name evidence="1" type="ORF">M1L60_31855</name>
</gene>
<accession>A0ABT1DZZ7</accession>